<gene>
    <name evidence="2" type="primary">HaOG203695</name>
    <name evidence="2" type="ORF">B5X24_HaOG203695</name>
</gene>
<organism evidence="2 3">
    <name type="scientific">Helicoverpa armigera</name>
    <name type="common">Cotton bollworm</name>
    <name type="synonym">Heliothis armigera</name>
    <dbReference type="NCBI Taxonomy" id="29058"/>
    <lineage>
        <taxon>Eukaryota</taxon>
        <taxon>Metazoa</taxon>
        <taxon>Ecdysozoa</taxon>
        <taxon>Arthropoda</taxon>
        <taxon>Hexapoda</taxon>
        <taxon>Insecta</taxon>
        <taxon>Pterygota</taxon>
        <taxon>Neoptera</taxon>
        <taxon>Endopterygota</taxon>
        <taxon>Lepidoptera</taxon>
        <taxon>Glossata</taxon>
        <taxon>Ditrysia</taxon>
        <taxon>Noctuoidea</taxon>
        <taxon>Noctuidae</taxon>
        <taxon>Heliothinae</taxon>
        <taxon>Helicoverpa</taxon>
    </lineage>
</organism>
<accession>A0A2W1BS36</accession>
<sequence>MPEKNLNKLQTNDGMLKLRRALKLPQNAPFKIALRKFKSAANAFTELQNREGTHKLSFRITRARKIINNKNKPQHCRKLHTISRISLHSAINEHLFHQLKRKVRKMTSKKKICILQFENISLTTHLRKSVRHKNIYHQALVFTVRGVKTDYIQPISYIFCSSTTPVIDLSTQIKLIISKLQAIGLTVIATVCNCSNLNVCTIDWLIRDTMKQYLRQGKVLEKKIFKVNGEEIIPLYNPRHLMKVLRNNLMDHNLRYELEGEVRVGKWEHIVALYNQEAGSQYKLLPLLTEKHVYPNRVSRSSVDSAIEVVNCEVGAVMGFIMNIQEIPSDFEDTVRLFFFFGTLFDSLDMTYIKFNTRSRKPRIGLISPKSTRKEIWAESKNILKTMEFCSNGESRVLSISSWLQTVENMEYLVELLLTEYKVSVERWKKFNPFVIQPKVLKKFSKRYIHILGLITSLINKGAL</sequence>
<feature type="domain" description="Transposable element P transposase-like RNase H" evidence="1">
    <location>
        <begin position="91"/>
        <end position="201"/>
    </location>
</feature>
<dbReference type="OrthoDB" id="6627680at2759"/>
<evidence type="ECO:0000259" key="1">
    <source>
        <dbReference type="Pfam" id="PF21787"/>
    </source>
</evidence>
<dbReference type="AlphaFoldDB" id="A0A2W1BS36"/>
<evidence type="ECO:0000313" key="3">
    <source>
        <dbReference type="Proteomes" id="UP000249218"/>
    </source>
</evidence>
<dbReference type="Pfam" id="PF21787">
    <property type="entry name" value="TNP-like_RNaseH_N"/>
    <property type="match status" value="1"/>
</dbReference>
<dbReference type="InterPro" id="IPR048365">
    <property type="entry name" value="TNP-like_RNaseH_N"/>
</dbReference>
<dbReference type="Proteomes" id="UP000249218">
    <property type="component" value="Unassembled WGS sequence"/>
</dbReference>
<proteinExistence type="predicted"/>
<protein>
    <recommendedName>
        <fullName evidence="1">Transposable element P transposase-like RNase H domain-containing protein</fullName>
    </recommendedName>
</protein>
<name>A0A2W1BS36_HELAM</name>
<evidence type="ECO:0000313" key="2">
    <source>
        <dbReference type="EMBL" id="PZC77141.1"/>
    </source>
</evidence>
<reference evidence="2 3" key="1">
    <citation type="journal article" date="2017" name="BMC Biol.">
        <title>Genomic innovations, transcriptional plasticity and gene loss underlying the evolution and divergence of two highly polyphagous and invasive Helicoverpa pest species.</title>
        <authorList>
            <person name="Pearce S.L."/>
            <person name="Clarke D.F."/>
            <person name="East P.D."/>
            <person name="Elfekih S."/>
            <person name="Gordon K.H."/>
            <person name="Jermiin L.S."/>
            <person name="McGaughran A."/>
            <person name="Oakeshott J.G."/>
            <person name="Papanikolaou A."/>
            <person name="Perera O.P."/>
            <person name="Rane R.V."/>
            <person name="Richards S."/>
            <person name="Tay W.T."/>
            <person name="Walsh T.K."/>
            <person name="Anderson A."/>
            <person name="Anderson C.J."/>
            <person name="Asgari S."/>
            <person name="Board P.G."/>
            <person name="Bretschneider A."/>
            <person name="Campbell P.M."/>
            <person name="Chertemps T."/>
            <person name="Christeller J.T."/>
            <person name="Coppin C.W."/>
            <person name="Downes S.J."/>
            <person name="Duan G."/>
            <person name="Farnsworth C.A."/>
            <person name="Good R.T."/>
            <person name="Han L.B."/>
            <person name="Han Y.C."/>
            <person name="Hatje K."/>
            <person name="Horne I."/>
            <person name="Huang Y.P."/>
            <person name="Hughes D.S."/>
            <person name="Jacquin-Joly E."/>
            <person name="James W."/>
            <person name="Jhangiani S."/>
            <person name="Kollmar M."/>
            <person name="Kuwar S.S."/>
            <person name="Li S."/>
            <person name="Liu N.Y."/>
            <person name="Maibeche M.T."/>
            <person name="Miller J.R."/>
            <person name="Montagne N."/>
            <person name="Perry T."/>
            <person name="Qu J."/>
            <person name="Song S.V."/>
            <person name="Sutton G.G."/>
            <person name="Vogel H."/>
            <person name="Walenz B.P."/>
            <person name="Xu W."/>
            <person name="Zhang H.J."/>
            <person name="Zou Z."/>
            <person name="Batterham P."/>
            <person name="Edwards O.R."/>
            <person name="Feyereisen R."/>
            <person name="Gibbs R.A."/>
            <person name="Heckel D.G."/>
            <person name="McGrath A."/>
            <person name="Robin C."/>
            <person name="Scherer S.E."/>
            <person name="Worley K.C."/>
            <person name="Wu Y.D."/>
        </authorList>
    </citation>
    <scope>NUCLEOTIDE SEQUENCE [LARGE SCALE GENOMIC DNA]</scope>
    <source>
        <strain evidence="2">Harm_GR_Male_#8</strain>
        <tissue evidence="2">Whole organism</tissue>
    </source>
</reference>
<keyword evidence="3" id="KW-1185">Reference proteome</keyword>
<dbReference type="EMBL" id="KZ149936">
    <property type="protein sequence ID" value="PZC77141.1"/>
    <property type="molecule type" value="Genomic_DNA"/>
</dbReference>